<name>V9DRV2_PHYNI</name>
<sequence length="108" mass="12047">MKMDAIWHRLNATYMEFGVVLKVTRKSVVFMLEQAPATLMDLREASDQAFLDRFVVSLSTRSLADWEGGECPDPNNSLETEDALVIAKTRAAPKSAPTTTGNAFWPLR</sequence>
<dbReference type="Proteomes" id="UP000018721">
    <property type="component" value="Unassembled WGS sequence"/>
</dbReference>
<accession>V9DRV2</accession>
<protein>
    <submittedName>
        <fullName evidence="1">Uncharacterized protein</fullName>
    </submittedName>
</protein>
<dbReference type="HOGENOM" id="CLU_2283072_0_0_1"/>
<evidence type="ECO:0000313" key="2">
    <source>
        <dbReference type="Proteomes" id="UP000018721"/>
    </source>
</evidence>
<organism evidence="1 2">
    <name type="scientific">Phytophthora nicotianae P1569</name>
    <dbReference type="NCBI Taxonomy" id="1317065"/>
    <lineage>
        <taxon>Eukaryota</taxon>
        <taxon>Sar</taxon>
        <taxon>Stramenopiles</taxon>
        <taxon>Oomycota</taxon>
        <taxon>Peronosporomycetes</taxon>
        <taxon>Peronosporales</taxon>
        <taxon>Peronosporaceae</taxon>
        <taxon>Phytophthora</taxon>
    </lineage>
</organism>
<dbReference type="EMBL" id="ANIZ01004973">
    <property type="protein sequence ID" value="ETI29645.1"/>
    <property type="molecule type" value="Genomic_DNA"/>
</dbReference>
<keyword evidence="2" id="KW-1185">Reference proteome</keyword>
<comment type="caution">
    <text evidence="1">The sequence shown here is derived from an EMBL/GenBank/DDBJ whole genome shotgun (WGS) entry which is preliminary data.</text>
</comment>
<evidence type="ECO:0000313" key="1">
    <source>
        <dbReference type="EMBL" id="ETI29645.1"/>
    </source>
</evidence>
<reference evidence="1 2" key="1">
    <citation type="submission" date="2013-11" db="EMBL/GenBank/DDBJ databases">
        <title>The Genome Sequence of Phytophthora parasitica P1569.</title>
        <authorList>
            <consortium name="The Broad Institute Genomics Platform"/>
            <person name="Russ C."/>
            <person name="Tyler B."/>
            <person name="Panabieres F."/>
            <person name="Shan W."/>
            <person name="Tripathy S."/>
            <person name="Grunwald N."/>
            <person name="Machado M."/>
            <person name="Johnson C.S."/>
            <person name="Arredondo F."/>
            <person name="Hong C."/>
            <person name="Coffey M."/>
            <person name="Young S.K."/>
            <person name="Zeng Q."/>
            <person name="Gargeya S."/>
            <person name="Fitzgerald M."/>
            <person name="Abouelleil A."/>
            <person name="Alvarado L."/>
            <person name="Chapman S.B."/>
            <person name="Gainer-Dewar J."/>
            <person name="Goldberg J."/>
            <person name="Griggs A."/>
            <person name="Gujja S."/>
            <person name="Hansen M."/>
            <person name="Howarth C."/>
            <person name="Imamovic A."/>
            <person name="Ireland A."/>
            <person name="Larimer J."/>
            <person name="McCowan C."/>
            <person name="Murphy C."/>
            <person name="Pearson M."/>
            <person name="Poon T.W."/>
            <person name="Priest M."/>
            <person name="Roberts A."/>
            <person name="Saif S."/>
            <person name="Shea T."/>
            <person name="Sykes S."/>
            <person name="Wortman J."/>
            <person name="Nusbaum C."/>
            <person name="Birren B."/>
        </authorList>
    </citation>
    <scope>NUCLEOTIDE SEQUENCE [LARGE SCALE GENOMIC DNA]</scope>
    <source>
        <strain evidence="1 2">P1569</strain>
    </source>
</reference>
<dbReference type="AlphaFoldDB" id="V9DRV2"/>
<proteinExistence type="predicted"/>
<gene>
    <name evidence="1" type="ORF">F443_23240</name>
</gene>